<dbReference type="InterPro" id="IPR010414">
    <property type="entry name" value="FRG1"/>
</dbReference>
<dbReference type="InterPro" id="IPR008999">
    <property type="entry name" value="Actin-crosslinking"/>
</dbReference>
<dbReference type="OrthoDB" id="5539371at2759"/>
<dbReference type="AlphaFoldDB" id="A0A0N0NIN2"/>
<accession>A0A0N0NIN2</accession>
<dbReference type="VEuPathDB" id="FungiDB:AB675_10491"/>
<comment type="similarity">
    <text evidence="2">Belongs to the FRG1 family.</text>
</comment>
<keyword evidence="3" id="KW-0539">Nucleus</keyword>
<dbReference type="Proteomes" id="UP000038010">
    <property type="component" value="Unassembled WGS sequence"/>
</dbReference>
<evidence type="ECO:0000313" key="6">
    <source>
        <dbReference type="Proteomes" id="UP000038010"/>
    </source>
</evidence>
<dbReference type="PANTHER" id="PTHR12928:SF0">
    <property type="entry name" value="FSHD REGION GENE 1"/>
    <property type="match status" value="1"/>
</dbReference>
<feature type="compositionally biased region" description="Low complexity" evidence="4">
    <location>
        <begin position="54"/>
        <end position="67"/>
    </location>
</feature>
<feature type="compositionally biased region" description="Basic and acidic residues" evidence="4">
    <location>
        <begin position="172"/>
        <end position="188"/>
    </location>
</feature>
<comment type="caution">
    <text evidence="5">The sequence shown here is derived from an EMBL/GenBank/DDBJ whole genome shotgun (WGS) entry which is preliminary data.</text>
</comment>
<dbReference type="GO" id="GO:0051015">
    <property type="term" value="F:actin filament binding"/>
    <property type="evidence" value="ECO:0007669"/>
    <property type="project" value="TreeGrafter"/>
</dbReference>
<proteinExistence type="inferred from homology"/>
<protein>
    <recommendedName>
        <fullName evidence="7">Protein frg1</fullName>
    </recommendedName>
</protein>
<gene>
    <name evidence="5" type="ORF">AB675_10491</name>
</gene>
<dbReference type="RefSeq" id="XP_017995901.1">
    <property type="nucleotide sequence ID" value="XM_018139268.1"/>
</dbReference>
<dbReference type="PANTHER" id="PTHR12928">
    <property type="entry name" value="FRG1 PROTEIN"/>
    <property type="match status" value="1"/>
</dbReference>
<sequence>MPIKPLSFKGDKKTSSSKKRKHREERAEPNTEGTPATEENDDDTWLAPDQASDLTGPTLIVLPTTPPTALASDANGNVFASQIENLVEGHPETAEPHDVRQVWVANQIPGTEGGQMSFRGSHGGYLSCDTLGILGAKREARGAEEGFVLVQATDGGSRRWRLRTAAVPSSSKDTKKAGSGEVKNKDQDEPPQEDDGHCYLAAITEGNDKQKETEDDSDSKPPPTKKISVSLRGDQPSTSASTLLHIKMQARFKPRVQQLKATAAHEKISRAELEHA</sequence>
<feature type="compositionally biased region" description="Basic and acidic residues" evidence="4">
    <location>
        <begin position="263"/>
        <end position="276"/>
    </location>
</feature>
<dbReference type="CDD" id="cd23339">
    <property type="entry name" value="beta-trefoil_FSCN_fungal_FRG1-like"/>
    <property type="match status" value="1"/>
</dbReference>
<dbReference type="Pfam" id="PF06229">
    <property type="entry name" value="FRG1"/>
    <property type="match status" value="1"/>
</dbReference>
<dbReference type="GO" id="GO:0071013">
    <property type="term" value="C:catalytic step 2 spliceosome"/>
    <property type="evidence" value="ECO:0007669"/>
    <property type="project" value="TreeGrafter"/>
</dbReference>
<evidence type="ECO:0008006" key="7">
    <source>
        <dbReference type="Google" id="ProtNLM"/>
    </source>
</evidence>
<comment type="subcellular location">
    <subcellularLocation>
        <location evidence="1">Nucleus</location>
        <location evidence="1">Nucleolus</location>
    </subcellularLocation>
</comment>
<feature type="region of interest" description="Disordered" evidence="4">
    <location>
        <begin position="257"/>
        <end position="276"/>
    </location>
</feature>
<feature type="region of interest" description="Disordered" evidence="4">
    <location>
        <begin position="1"/>
        <end position="67"/>
    </location>
</feature>
<keyword evidence="6" id="KW-1185">Reference proteome</keyword>
<dbReference type="EMBL" id="LFJN01000035">
    <property type="protein sequence ID" value="KPI35938.1"/>
    <property type="molecule type" value="Genomic_DNA"/>
</dbReference>
<evidence type="ECO:0000256" key="4">
    <source>
        <dbReference type="SAM" id="MobiDB-lite"/>
    </source>
</evidence>
<dbReference type="SUPFAM" id="SSF50405">
    <property type="entry name" value="Actin-crosslinking proteins"/>
    <property type="match status" value="1"/>
</dbReference>
<dbReference type="Gene3D" id="2.80.10.50">
    <property type="match status" value="1"/>
</dbReference>
<organism evidence="5 6">
    <name type="scientific">Cyphellophora attinorum</name>
    <dbReference type="NCBI Taxonomy" id="1664694"/>
    <lineage>
        <taxon>Eukaryota</taxon>
        <taxon>Fungi</taxon>
        <taxon>Dikarya</taxon>
        <taxon>Ascomycota</taxon>
        <taxon>Pezizomycotina</taxon>
        <taxon>Eurotiomycetes</taxon>
        <taxon>Chaetothyriomycetidae</taxon>
        <taxon>Chaetothyriales</taxon>
        <taxon>Cyphellophoraceae</taxon>
        <taxon>Cyphellophora</taxon>
    </lineage>
</organism>
<evidence type="ECO:0000256" key="2">
    <source>
        <dbReference type="ARBA" id="ARBA00010878"/>
    </source>
</evidence>
<dbReference type="STRING" id="1664694.A0A0N0NIN2"/>
<evidence type="ECO:0000313" key="5">
    <source>
        <dbReference type="EMBL" id="KPI35938.1"/>
    </source>
</evidence>
<reference evidence="5 6" key="1">
    <citation type="submission" date="2015-06" db="EMBL/GenBank/DDBJ databases">
        <title>Draft genome of the ant-associated black yeast Phialophora attae CBS 131958.</title>
        <authorList>
            <person name="Moreno L.F."/>
            <person name="Stielow B.J."/>
            <person name="de Hoog S."/>
            <person name="Vicente V.A."/>
            <person name="Weiss V.A."/>
            <person name="de Vries M."/>
            <person name="Cruz L.M."/>
            <person name="Souza E.M."/>
        </authorList>
    </citation>
    <scope>NUCLEOTIDE SEQUENCE [LARGE SCALE GENOMIC DNA]</scope>
    <source>
        <strain evidence="5 6">CBS 131958</strain>
    </source>
</reference>
<evidence type="ECO:0000256" key="3">
    <source>
        <dbReference type="ARBA" id="ARBA00023242"/>
    </source>
</evidence>
<name>A0A0N0NIN2_9EURO</name>
<dbReference type="GO" id="GO:0005730">
    <property type="term" value="C:nucleolus"/>
    <property type="evidence" value="ECO:0007669"/>
    <property type="project" value="UniProtKB-SubCell"/>
</dbReference>
<evidence type="ECO:0000256" key="1">
    <source>
        <dbReference type="ARBA" id="ARBA00004604"/>
    </source>
</evidence>
<feature type="region of interest" description="Disordered" evidence="4">
    <location>
        <begin position="164"/>
        <end position="241"/>
    </location>
</feature>
<dbReference type="GeneID" id="28731148"/>